<reference evidence="1" key="2">
    <citation type="journal article" date="2022" name="New Phytol.">
        <title>Evolutionary transition to the ectomycorrhizal habit in the genomes of a hyperdiverse lineage of mushroom-forming fungi.</title>
        <authorList>
            <person name="Looney B."/>
            <person name="Miyauchi S."/>
            <person name="Morin E."/>
            <person name="Drula E."/>
            <person name="Courty P.E."/>
            <person name="Kohler A."/>
            <person name="Kuo A."/>
            <person name="LaButti K."/>
            <person name="Pangilinan J."/>
            <person name="Lipzen A."/>
            <person name="Riley R."/>
            <person name="Andreopoulos W."/>
            <person name="He G."/>
            <person name="Johnson J."/>
            <person name="Nolan M."/>
            <person name="Tritt A."/>
            <person name="Barry K.W."/>
            <person name="Grigoriev I.V."/>
            <person name="Nagy L.G."/>
            <person name="Hibbett D."/>
            <person name="Henrissat B."/>
            <person name="Matheny P.B."/>
            <person name="Labbe J."/>
            <person name="Martin F.M."/>
        </authorList>
    </citation>
    <scope>NUCLEOTIDE SEQUENCE</scope>
    <source>
        <strain evidence="1">FP105234-sp</strain>
    </source>
</reference>
<reference evidence="1" key="1">
    <citation type="submission" date="2021-02" db="EMBL/GenBank/DDBJ databases">
        <authorList>
            <consortium name="DOE Joint Genome Institute"/>
            <person name="Ahrendt S."/>
            <person name="Looney B.P."/>
            <person name="Miyauchi S."/>
            <person name="Morin E."/>
            <person name="Drula E."/>
            <person name="Courty P.E."/>
            <person name="Chicoki N."/>
            <person name="Fauchery L."/>
            <person name="Kohler A."/>
            <person name="Kuo A."/>
            <person name="Labutti K."/>
            <person name="Pangilinan J."/>
            <person name="Lipzen A."/>
            <person name="Riley R."/>
            <person name="Andreopoulos W."/>
            <person name="He G."/>
            <person name="Johnson J."/>
            <person name="Barry K.W."/>
            <person name="Grigoriev I.V."/>
            <person name="Nagy L."/>
            <person name="Hibbett D."/>
            <person name="Henrissat B."/>
            <person name="Matheny P.B."/>
            <person name="Labbe J."/>
            <person name="Martin F."/>
        </authorList>
    </citation>
    <scope>NUCLEOTIDE SEQUENCE</scope>
    <source>
        <strain evidence="1">FP105234-sp</strain>
    </source>
</reference>
<name>A0ACB8RK99_9AGAM</name>
<keyword evidence="1" id="KW-0378">Hydrolase</keyword>
<evidence type="ECO:0000313" key="1">
    <source>
        <dbReference type="EMBL" id="KAI0044563.1"/>
    </source>
</evidence>
<protein>
    <submittedName>
        <fullName evidence="1">Dienelactone hydrolase endo-1,3,1,4-beta-D-glucanase</fullName>
    </submittedName>
</protein>
<sequence>MSCENCFKGHVIPGEPKGTLVNGAYFAAAGGDKTEGAEKKAVLLLTDIFGLALVNSKIMADMFAERLGVDVWVPDLFDGHPPMTVEKLGPFVPEKAGDKRTYGQTFRLLATTIIPAIPALYRARAAVVDGRVKAFIEAKKAEKGYTKIGAVGYCFGGTLAVRLAGTGLISTAVIAHPGGNSAAQIEAIKVPISWACAEEDEAFAEKKRAQAESSLEKRKGTDNAVDYEFKIYKGTAHGFAARPNLEIPDVKAGWEGALEQAVAWFKKTL</sequence>
<dbReference type="Proteomes" id="UP000814033">
    <property type="component" value="Unassembled WGS sequence"/>
</dbReference>
<accession>A0ACB8RK99</accession>
<gene>
    <name evidence="1" type="ORF">FA95DRAFT_1562089</name>
</gene>
<keyword evidence="2" id="KW-1185">Reference proteome</keyword>
<organism evidence="1 2">
    <name type="scientific">Auriscalpium vulgare</name>
    <dbReference type="NCBI Taxonomy" id="40419"/>
    <lineage>
        <taxon>Eukaryota</taxon>
        <taxon>Fungi</taxon>
        <taxon>Dikarya</taxon>
        <taxon>Basidiomycota</taxon>
        <taxon>Agaricomycotina</taxon>
        <taxon>Agaricomycetes</taxon>
        <taxon>Russulales</taxon>
        <taxon>Auriscalpiaceae</taxon>
        <taxon>Auriscalpium</taxon>
    </lineage>
</organism>
<proteinExistence type="predicted"/>
<dbReference type="EMBL" id="MU275978">
    <property type="protein sequence ID" value="KAI0044563.1"/>
    <property type="molecule type" value="Genomic_DNA"/>
</dbReference>
<comment type="caution">
    <text evidence="1">The sequence shown here is derived from an EMBL/GenBank/DDBJ whole genome shotgun (WGS) entry which is preliminary data.</text>
</comment>
<evidence type="ECO:0000313" key="2">
    <source>
        <dbReference type="Proteomes" id="UP000814033"/>
    </source>
</evidence>